<keyword evidence="1" id="KW-0472">Membrane</keyword>
<proteinExistence type="predicted"/>
<comment type="caution">
    <text evidence="2">The sequence shown here is derived from an EMBL/GenBank/DDBJ whole genome shotgun (WGS) entry which is preliminary data.</text>
</comment>
<reference evidence="2 3" key="1">
    <citation type="journal article" date="2022" name="BMC Genomics">
        <title>Comparative genome analysis of mycobacteria focusing on tRNA and non-coding RNA.</title>
        <authorList>
            <person name="Behra P.R.K."/>
            <person name="Pettersson B.M.F."/>
            <person name="Ramesh M."/>
            <person name="Das S."/>
            <person name="Dasgupta S."/>
            <person name="Kirsebom L.A."/>
        </authorList>
    </citation>
    <scope>NUCLEOTIDE SEQUENCE [LARGE SCALE GENOMIC DNA]</scope>
    <source>
        <strain evidence="2 3">DSM 44078</strain>
    </source>
</reference>
<accession>A0ABT3C917</accession>
<keyword evidence="3" id="KW-1185">Reference proteome</keyword>
<dbReference type="Proteomes" id="UP001526201">
    <property type="component" value="Unassembled WGS sequence"/>
</dbReference>
<evidence type="ECO:0000313" key="3">
    <source>
        <dbReference type="Proteomes" id="UP001526201"/>
    </source>
</evidence>
<protein>
    <submittedName>
        <fullName evidence="2">Uncharacterized protein</fullName>
    </submittedName>
</protein>
<gene>
    <name evidence="2" type="ORF">H7J73_07995</name>
</gene>
<evidence type="ECO:0000313" key="2">
    <source>
        <dbReference type="EMBL" id="MCV7225973.1"/>
    </source>
</evidence>
<keyword evidence="1" id="KW-0812">Transmembrane</keyword>
<name>A0ABT3C917_9MYCO</name>
<organism evidence="2 3">
    <name type="scientific">Mycolicibacterium komossense</name>
    <dbReference type="NCBI Taxonomy" id="1779"/>
    <lineage>
        <taxon>Bacteria</taxon>
        <taxon>Bacillati</taxon>
        <taxon>Actinomycetota</taxon>
        <taxon>Actinomycetes</taxon>
        <taxon>Mycobacteriales</taxon>
        <taxon>Mycobacteriaceae</taxon>
        <taxon>Mycolicibacterium</taxon>
    </lineage>
</organism>
<dbReference type="EMBL" id="JACKTY010000020">
    <property type="protein sequence ID" value="MCV7225973.1"/>
    <property type="molecule type" value="Genomic_DNA"/>
</dbReference>
<feature type="transmembrane region" description="Helical" evidence="1">
    <location>
        <begin position="12"/>
        <end position="31"/>
    </location>
</feature>
<evidence type="ECO:0000256" key="1">
    <source>
        <dbReference type="SAM" id="Phobius"/>
    </source>
</evidence>
<dbReference type="RefSeq" id="WP_264066810.1">
    <property type="nucleotide sequence ID" value="NZ_JACKTY010000020.1"/>
</dbReference>
<sequence>MTRTKNSRTKLLAAVIGGGALVAMGLFTAIVDDAPVSTAPSSVAGQMTEGVTVTETTPATTLAIAKAVPAVKATAYK</sequence>
<keyword evidence="1" id="KW-1133">Transmembrane helix</keyword>